<comment type="function">
    <text evidence="10">Mediates both low-affinity uptake and efflux of sugar across the plasma membrane.</text>
</comment>
<comment type="subcellular location">
    <subcellularLocation>
        <location evidence="1">Cell membrane</location>
        <topology evidence="1">Multi-pass membrane protein</topology>
    </subcellularLocation>
</comment>
<evidence type="ECO:0000256" key="7">
    <source>
        <dbReference type="ARBA" id="ARBA00022737"/>
    </source>
</evidence>
<feature type="transmembrane region" description="Helical" evidence="12">
    <location>
        <begin position="100"/>
        <end position="121"/>
    </location>
</feature>
<comment type="subunit">
    <text evidence="11">Forms homooligomers and/or heterooligomers.</text>
</comment>
<keyword evidence="9 12" id="KW-0472">Membrane</keyword>
<comment type="similarity">
    <text evidence="2 12">Belongs to the SWEET sugar transporter family.</text>
</comment>
<evidence type="ECO:0000256" key="3">
    <source>
        <dbReference type="ARBA" id="ARBA00022448"/>
    </source>
</evidence>
<dbReference type="PANTHER" id="PTHR10791:SF30">
    <property type="entry name" value="SUGAR TRANSPORTER SWEET1"/>
    <property type="match status" value="1"/>
</dbReference>
<name>M7ZTK7_TRIUA</name>
<dbReference type="GO" id="GO:0005886">
    <property type="term" value="C:plasma membrane"/>
    <property type="evidence" value="ECO:0007669"/>
    <property type="project" value="UniProtKB-SubCell"/>
</dbReference>
<dbReference type="GO" id="GO:0051119">
    <property type="term" value="F:sugar transmembrane transporter activity"/>
    <property type="evidence" value="ECO:0007669"/>
    <property type="project" value="InterPro"/>
</dbReference>
<feature type="transmembrane region" description="Helical" evidence="12">
    <location>
        <begin position="75"/>
        <end position="94"/>
    </location>
</feature>
<comment type="caution">
    <text evidence="12">Lacks conserved residue(s) required for the propagation of feature annotation.</text>
</comment>
<dbReference type="EMBL" id="KD069054">
    <property type="protein sequence ID" value="EMS63462.1"/>
    <property type="molecule type" value="Genomic_DNA"/>
</dbReference>
<protein>
    <recommendedName>
        <fullName evidence="12">Bidirectional sugar transporter SWEET</fullName>
    </recommendedName>
</protein>
<sequence length="252" mass="28507">MPVRKEGSVGDRMVYGSILALVNNVMWAMYAASDSLESKLFFFIVNGVSFVCQICYSILYIHYAEGKKSVQALRLVLASCVVALIMAALVPSMVMTQRWSSTWVGVLAASFLVSTHIVSAWDMLMVMKRKQIIYIDRVITTSCSLIDECIWTAYGFKSAPINFYALLAIFGNIWRRFGAYQTWIGRLVNKSPECSGEDESLYIVLGVPRTIDERSRKPPTNDPSNRRPKAQPLYLVASIRSFMIWQHFVIQS</sequence>
<reference evidence="13" key="1">
    <citation type="journal article" date="2013" name="Nature">
        <title>Draft genome of the wheat A-genome progenitor Triticum urartu.</title>
        <authorList>
            <person name="Ling H.Q."/>
            <person name="Zhao S."/>
            <person name="Liu D."/>
            <person name="Wang J."/>
            <person name="Sun H."/>
            <person name="Zhang C."/>
            <person name="Fan H."/>
            <person name="Li D."/>
            <person name="Dong L."/>
            <person name="Tao Y."/>
            <person name="Gao C."/>
            <person name="Wu H."/>
            <person name="Li Y."/>
            <person name="Cui Y."/>
            <person name="Guo X."/>
            <person name="Zheng S."/>
            <person name="Wang B."/>
            <person name="Yu K."/>
            <person name="Liang Q."/>
            <person name="Yang W."/>
            <person name="Lou X."/>
            <person name="Chen J."/>
            <person name="Feng M."/>
            <person name="Jian J."/>
            <person name="Zhang X."/>
            <person name="Luo G."/>
            <person name="Jiang Y."/>
            <person name="Liu J."/>
            <person name="Wang Z."/>
            <person name="Sha Y."/>
            <person name="Zhang B."/>
            <person name="Wu H."/>
            <person name="Tang D."/>
            <person name="Shen Q."/>
            <person name="Xue P."/>
            <person name="Zou S."/>
            <person name="Wang X."/>
            <person name="Liu X."/>
            <person name="Wang F."/>
            <person name="Yang Y."/>
            <person name="An X."/>
            <person name="Dong Z."/>
            <person name="Zhang K."/>
            <person name="Zhang X."/>
            <person name="Luo M.C."/>
            <person name="Dvorak J."/>
            <person name="Tong Y."/>
            <person name="Wang J."/>
            <person name="Yang H."/>
            <person name="Li Z."/>
            <person name="Wang D."/>
            <person name="Zhang A."/>
            <person name="Wang J."/>
        </authorList>
    </citation>
    <scope>NUCLEOTIDE SEQUENCE</scope>
</reference>
<dbReference type="InterPro" id="IPR047664">
    <property type="entry name" value="SWEET"/>
</dbReference>
<proteinExistence type="inferred from homology"/>
<keyword evidence="8 12" id="KW-1133">Transmembrane helix</keyword>
<evidence type="ECO:0000256" key="8">
    <source>
        <dbReference type="ARBA" id="ARBA00022989"/>
    </source>
</evidence>
<organism evidence="13">
    <name type="scientific">Triticum urartu</name>
    <name type="common">Red wild einkorn</name>
    <name type="synonym">Crithodium urartu</name>
    <dbReference type="NCBI Taxonomy" id="4572"/>
    <lineage>
        <taxon>Eukaryota</taxon>
        <taxon>Viridiplantae</taxon>
        <taxon>Streptophyta</taxon>
        <taxon>Embryophyta</taxon>
        <taxon>Tracheophyta</taxon>
        <taxon>Spermatophyta</taxon>
        <taxon>Magnoliopsida</taxon>
        <taxon>Liliopsida</taxon>
        <taxon>Poales</taxon>
        <taxon>Poaceae</taxon>
        <taxon>BOP clade</taxon>
        <taxon>Pooideae</taxon>
        <taxon>Triticodae</taxon>
        <taxon>Triticeae</taxon>
        <taxon>Triticinae</taxon>
        <taxon>Triticum</taxon>
    </lineage>
</organism>
<feature type="transmembrane region" description="Helical" evidence="12">
    <location>
        <begin position="12"/>
        <end position="30"/>
    </location>
</feature>
<dbReference type="Pfam" id="PF03083">
    <property type="entry name" value="MtN3_slv"/>
    <property type="match status" value="1"/>
</dbReference>
<evidence type="ECO:0000256" key="9">
    <source>
        <dbReference type="ARBA" id="ARBA00023136"/>
    </source>
</evidence>
<evidence type="ECO:0000256" key="2">
    <source>
        <dbReference type="ARBA" id="ARBA00007809"/>
    </source>
</evidence>
<feature type="transmembrane region" description="Helical" evidence="12">
    <location>
        <begin position="42"/>
        <end position="63"/>
    </location>
</feature>
<keyword evidence="5 12" id="KW-0762">Sugar transport</keyword>
<accession>M7ZTK7</accession>
<evidence type="ECO:0000256" key="11">
    <source>
        <dbReference type="ARBA" id="ARBA00038715"/>
    </source>
</evidence>
<keyword evidence="4" id="KW-1003">Cell membrane</keyword>
<evidence type="ECO:0000256" key="10">
    <source>
        <dbReference type="ARBA" id="ARBA00037238"/>
    </source>
</evidence>
<evidence type="ECO:0000313" key="13">
    <source>
        <dbReference type="EMBL" id="EMS63462.1"/>
    </source>
</evidence>
<dbReference type="PANTHER" id="PTHR10791">
    <property type="entry name" value="RAG1-ACTIVATING PROTEIN 1"/>
    <property type="match status" value="1"/>
</dbReference>
<evidence type="ECO:0000256" key="12">
    <source>
        <dbReference type="RuleBase" id="RU910715"/>
    </source>
</evidence>
<keyword evidence="6 12" id="KW-0812">Transmembrane</keyword>
<evidence type="ECO:0000256" key="1">
    <source>
        <dbReference type="ARBA" id="ARBA00004651"/>
    </source>
</evidence>
<keyword evidence="7" id="KW-0677">Repeat</keyword>
<evidence type="ECO:0000256" key="6">
    <source>
        <dbReference type="ARBA" id="ARBA00022692"/>
    </source>
</evidence>
<dbReference type="Gene3D" id="1.20.1280.290">
    <property type="match status" value="1"/>
</dbReference>
<evidence type="ECO:0000256" key="5">
    <source>
        <dbReference type="ARBA" id="ARBA00022597"/>
    </source>
</evidence>
<dbReference type="InterPro" id="IPR004316">
    <property type="entry name" value="SWEET_rpt"/>
</dbReference>
<comment type="function">
    <text evidence="12">Mediates both low-affinity uptake and efflux of sugar across the membrane.</text>
</comment>
<keyword evidence="3 12" id="KW-0813">Transport</keyword>
<gene>
    <name evidence="13" type="ORF">TRIUR3_00563</name>
</gene>
<evidence type="ECO:0000256" key="4">
    <source>
        <dbReference type="ARBA" id="ARBA00022475"/>
    </source>
</evidence>
<dbReference type="AlphaFoldDB" id="M7ZTK7"/>